<evidence type="ECO:0000256" key="4">
    <source>
        <dbReference type="ARBA" id="ARBA00022475"/>
    </source>
</evidence>
<evidence type="ECO:0000259" key="10">
    <source>
        <dbReference type="Pfam" id="PF00999"/>
    </source>
</evidence>
<organism evidence="11 12">
    <name type="scientific">Gimesia chilikensis</name>
    <dbReference type="NCBI Taxonomy" id="2605989"/>
    <lineage>
        <taxon>Bacteria</taxon>
        <taxon>Pseudomonadati</taxon>
        <taxon>Planctomycetota</taxon>
        <taxon>Planctomycetia</taxon>
        <taxon>Planctomycetales</taxon>
        <taxon>Planctomycetaceae</taxon>
        <taxon>Gimesia</taxon>
    </lineage>
</organism>
<dbReference type="PANTHER" id="PTHR32507:SF8">
    <property type="entry name" value="CNH1P"/>
    <property type="match status" value="1"/>
</dbReference>
<feature type="transmembrane region" description="Helical" evidence="9">
    <location>
        <begin position="6"/>
        <end position="23"/>
    </location>
</feature>
<evidence type="ECO:0000256" key="8">
    <source>
        <dbReference type="ARBA" id="ARBA00023136"/>
    </source>
</evidence>
<keyword evidence="7" id="KW-0406">Ion transport</keyword>
<feature type="transmembrane region" description="Helical" evidence="9">
    <location>
        <begin position="220"/>
        <end position="241"/>
    </location>
</feature>
<feature type="transmembrane region" description="Helical" evidence="9">
    <location>
        <begin position="92"/>
        <end position="112"/>
    </location>
</feature>
<dbReference type="AlphaFoldDB" id="A0A517PRK6"/>
<keyword evidence="2" id="KW-0813">Transport</keyword>
<name>A0A517PRK6_9PLAN</name>
<feature type="domain" description="Cation/H+ exchanger transmembrane" evidence="10">
    <location>
        <begin position="13"/>
        <end position="392"/>
    </location>
</feature>
<evidence type="ECO:0000256" key="9">
    <source>
        <dbReference type="SAM" id="Phobius"/>
    </source>
</evidence>
<feature type="transmembrane region" description="Helical" evidence="9">
    <location>
        <begin position="189"/>
        <end position="208"/>
    </location>
</feature>
<feature type="transmembrane region" description="Helical" evidence="9">
    <location>
        <begin position="30"/>
        <end position="48"/>
    </location>
</feature>
<feature type="transmembrane region" description="Helical" evidence="9">
    <location>
        <begin position="305"/>
        <end position="325"/>
    </location>
</feature>
<feature type="transmembrane region" description="Helical" evidence="9">
    <location>
        <begin position="279"/>
        <end position="299"/>
    </location>
</feature>
<keyword evidence="8 9" id="KW-0472">Membrane</keyword>
<keyword evidence="12" id="KW-1185">Reference proteome</keyword>
<feature type="transmembrane region" description="Helical" evidence="9">
    <location>
        <begin position="247"/>
        <end position="267"/>
    </location>
</feature>
<evidence type="ECO:0000313" key="11">
    <source>
        <dbReference type="EMBL" id="QDT22005.1"/>
    </source>
</evidence>
<feature type="transmembrane region" description="Helical" evidence="9">
    <location>
        <begin position="160"/>
        <end position="177"/>
    </location>
</feature>
<keyword evidence="5 9" id="KW-0812">Transmembrane</keyword>
<dbReference type="InterPro" id="IPR038770">
    <property type="entry name" value="Na+/solute_symporter_sf"/>
</dbReference>
<evidence type="ECO:0000313" key="12">
    <source>
        <dbReference type="Proteomes" id="UP000320421"/>
    </source>
</evidence>
<sequence length="420" mass="45583">MDIKSVTIIALGIILFGLVSARLRQSVVTAPMVFVLFGLLIGDAGFRLLEFQLANNAIYFLAELTLVIVLFTDASRIDLKLLYREHNLPVRLLTIGLPLSIAFGTLIAWLLFQELGFWQAAVLATIVTPTDAALAHVVVTNKLVPIRIRQSISVESGLNDGLCLPLFLIFLCGARVAEHPESTAYWVRFTAMQVGLGPLVGIGVGYVGGKLIEHASRREWISHSFLELTTLALALLSFGAAELVGGNGFIAAFCAGLTIGNVSRALCGAVREFAETEGQLLTLLVFLVFGAVLLPQAFANITFLGFFYSIMGLTVLRMLPVAVSLVGTRLRRDTRLFVGWFGPRGVASIVFALVLMEEIAIPARQEVFAVAMATVALSVFSHGLTAYPAAKWYARRTTATKKLGAAAEHESINEMPFHRY</sequence>
<feature type="transmembrane region" description="Helical" evidence="9">
    <location>
        <begin position="367"/>
        <end position="387"/>
    </location>
</feature>
<feature type="transmembrane region" description="Helical" evidence="9">
    <location>
        <begin position="118"/>
        <end position="139"/>
    </location>
</feature>
<dbReference type="RefSeq" id="WP_145187176.1">
    <property type="nucleotide sequence ID" value="NZ_CP036266.1"/>
</dbReference>
<keyword evidence="4" id="KW-1003">Cell membrane</keyword>
<gene>
    <name evidence="11" type="primary">nhaP_3</name>
    <name evidence="11" type="ORF">HG66A1_38110</name>
</gene>
<dbReference type="EMBL" id="CP036266">
    <property type="protein sequence ID" value="QDT22005.1"/>
    <property type="molecule type" value="Genomic_DNA"/>
</dbReference>
<comment type="subcellular location">
    <subcellularLocation>
        <location evidence="1">Cell membrane</location>
        <topology evidence="1">Multi-pass membrane protein</topology>
    </subcellularLocation>
</comment>
<dbReference type="GO" id="GO:0005886">
    <property type="term" value="C:plasma membrane"/>
    <property type="evidence" value="ECO:0007669"/>
    <property type="project" value="UniProtKB-SubCell"/>
</dbReference>
<evidence type="ECO:0000256" key="5">
    <source>
        <dbReference type="ARBA" id="ARBA00022692"/>
    </source>
</evidence>
<dbReference type="Gene3D" id="1.20.1530.20">
    <property type="match status" value="1"/>
</dbReference>
<dbReference type="Proteomes" id="UP000320421">
    <property type="component" value="Chromosome"/>
</dbReference>
<evidence type="ECO:0000256" key="3">
    <source>
        <dbReference type="ARBA" id="ARBA00022449"/>
    </source>
</evidence>
<evidence type="ECO:0000256" key="7">
    <source>
        <dbReference type="ARBA" id="ARBA00023065"/>
    </source>
</evidence>
<feature type="transmembrane region" description="Helical" evidence="9">
    <location>
        <begin position="337"/>
        <end position="355"/>
    </location>
</feature>
<evidence type="ECO:0000256" key="6">
    <source>
        <dbReference type="ARBA" id="ARBA00022989"/>
    </source>
</evidence>
<evidence type="ECO:0000256" key="2">
    <source>
        <dbReference type="ARBA" id="ARBA00022448"/>
    </source>
</evidence>
<dbReference type="GO" id="GO:0015297">
    <property type="term" value="F:antiporter activity"/>
    <property type="evidence" value="ECO:0007669"/>
    <property type="project" value="UniProtKB-KW"/>
</dbReference>
<dbReference type="GO" id="GO:1902600">
    <property type="term" value="P:proton transmembrane transport"/>
    <property type="evidence" value="ECO:0007669"/>
    <property type="project" value="InterPro"/>
</dbReference>
<proteinExistence type="predicted"/>
<dbReference type="OrthoDB" id="9810860at2"/>
<dbReference type="PANTHER" id="PTHR32507">
    <property type="entry name" value="NA(+)/H(+) ANTIPORTER 1"/>
    <property type="match status" value="1"/>
</dbReference>
<reference evidence="11 12" key="1">
    <citation type="submission" date="2019-02" db="EMBL/GenBank/DDBJ databases">
        <title>Deep-cultivation of Planctomycetes and their phenomic and genomic characterization uncovers novel biology.</title>
        <authorList>
            <person name="Wiegand S."/>
            <person name="Jogler M."/>
            <person name="Boedeker C."/>
            <person name="Pinto D."/>
            <person name="Vollmers J."/>
            <person name="Rivas-Marin E."/>
            <person name="Kohn T."/>
            <person name="Peeters S.H."/>
            <person name="Heuer A."/>
            <person name="Rast P."/>
            <person name="Oberbeckmann S."/>
            <person name="Bunk B."/>
            <person name="Jeske O."/>
            <person name="Meyerdierks A."/>
            <person name="Storesund J.E."/>
            <person name="Kallscheuer N."/>
            <person name="Luecker S."/>
            <person name="Lage O.M."/>
            <person name="Pohl T."/>
            <person name="Merkel B.J."/>
            <person name="Hornburger P."/>
            <person name="Mueller R.-W."/>
            <person name="Bruemmer F."/>
            <person name="Labrenz M."/>
            <person name="Spormann A.M."/>
            <person name="Op den Camp H."/>
            <person name="Overmann J."/>
            <person name="Amann R."/>
            <person name="Jetten M.S.M."/>
            <person name="Mascher T."/>
            <person name="Medema M.H."/>
            <person name="Devos D.P."/>
            <person name="Kaster A.-K."/>
            <person name="Ovreas L."/>
            <person name="Rohde M."/>
            <person name="Galperin M.Y."/>
            <person name="Jogler C."/>
        </authorList>
    </citation>
    <scope>NUCLEOTIDE SEQUENCE [LARGE SCALE GENOMIC DNA]</scope>
    <source>
        <strain evidence="11 12">HG66A1</strain>
    </source>
</reference>
<accession>A0A517PRK6</accession>
<keyword evidence="3" id="KW-0050">Antiport</keyword>
<protein>
    <submittedName>
        <fullName evidence="11">K(+)/H(+) antiporter NhaP</fullName>
    </submittedName>
</protein>
<evidence type="ECO:0000256" key="1">
    <source>
        <dbReference type="ARBA" id="ARBA00004651"/>
    </source>
</evidence>
<keyword evidence="6 9" id="KW-1133">Transmembrane helix</keyword>
<dbReference type="Pfam" id="PF00999">
    <property type="entry name" value="Na_H_Exchanger"/>
    <property type="match status" value="1"/>
</dbReference>
<dbReference type="InterPro" id="IPR006153">
    <property type="entry name" value="Cation/H_exchanger_TM"/>
</dbReference>